<organism evidence="3">
    <name type="scientific">Caenorhabditis brenneri</name>
    <name type="common">Nematode worm</name>
    <dbReference type="NCBI Taxonomy" id="135651"/>
    <lineage>
        <taxon>Eukaryota</taxon>
        <taxon>Metazoa</taxon>
        <taxon>Ecdysozoa</taxon>
        <taxon>Nematoda</taxon>
        <taxon>Chromadorea</taxon>
        <taxon>Rhabditida</taxon>
        <taxon>Rhabditina</taxon>
        <taxon>Rhabditomorpha</taxon>
        <taxon>Rhabditoidea</taxon>
        <taxon>Rhabditidae</taxon>
        <taxon>Peloderinae</taxon>
        <taxon>Caenorhabditis</taxon>
    </lineage>
</organism>
<evidence type="ECO:0000313" key="3">
    <source>
        <dbReference type="Proteomes" id="UP000008068"/>
    </source>
</evidence>
<accession>G0NT11</accession>
<dbReference type="HOGENOM" id="CLU_2485304_0_0_1"/>
<keyword evidence="3" id="KW-1185">Reference proteome</keyword>
<feature type="region of interest" description="Disordered" evidence="1">
    <location>
        <begin position="23"/>
        <end position="87"/>
    </location>
</feature>
<dbReference type="InParanoid" id="G0NT11"/>
<evidence type="ECO:0000256" key="1">
    <source>
        <dbReference type="SAM" id="MobiDB-lite"/>
    </source>
</evidence>
<gene>
    <name evidence="2" type="ORF">CAEBREN_31699</name>
</gene>
<evidence type="ECO:0000313" key="2">
    <source>
        <dbReference type="EMBL" id="EGT37010.1"/>
    </source>
</evidence>
<name>G0NT11_CAEBE</name>
<reference evidence="3" key="1">
    <citation type="submission" date="2011-07" db="EMBL/GenBank/DDBJ databases">
        <authorList>
            <consortium name="Caenorhabditis brenneri Sequencing and Analysis Consortium"/>
            <person name="Wilson R.K."/>
        </authorList>
    </citation>
    <scope>NUCLEOTIDE SEQUENCE [LARGE SCALE GENOMIC DNA]</scope>
    <source>
        <strain evidence="3">PB2801</strain>
    </source>
</reference>
<proteinExistence type="predicted"/>
<dbReference type="EMBL" id="GL379941">
    <property type="protein sequence ID" value="EGT37010.1"/>
    <property type="molecule type" value="Genomic_DNA"/>
</dbReference>
<sequence>MSTIGSNPRLPTNSFMPIIGSKTHLRHQQQSCHPPNVDRGAQLKGKGDVTRCASTVPSPPPASHALSGQEGKRKKGTRRQQCGGVMS</sequence>
<dbReference type="Proteomes" id="UP000008068">
    <property type="component" value="Unassembled WGS sequence"/>
</dbReference>
<dbReference type="AlphaFoldDB" id="G0NT11"/>
<protein>
    <submittedName>
        <fullName evidence="2">Uncharacterized protein</fullName>
    </submittedName>
</protein>